<sequence length="902" mass="98781">MSPDAVSLLFPDRPIRPLPKRRLRERLSPEVASSIQYPSYIHDHVPLFYYPSYTAGDGTGVSALTPVSSTIQHHRDDYKRNSTLRRNGVAMTAVINEELRGSLTLELQPIPSTASSMDGYESFENTNNKKKRKIPTTGDSFANNGLALGADINVLSTSMRPRSPVNEGFLEMVTDQAVKGYLDLVEGDSGDQAMDVAPCELYQTEATSGPAVRKLLHPNGHRLISRIGQTGSGIISTAIATAEKTHLQRPENGSLLQPRVTSYRAMPASTQFTFTCESQTPGAIQSAHKPRSASPAITEFTNCGSPKPKKSRSRLERELVIAARSRRQIAAENYYHSLLDSAEIWICEFCEYERIFGEPPRTLIRDYEIKDRRHRQEEADRKRLLEKAKAKNQHHAVRPADASSALTNERGRSAHSDDGYEDDYEGDYSDAPPGHTPNAGTRIHRAGRDIPVLIGSVMASAKLLRLQSLRPDLHERAWVSMPHPSLPLIATAHGKNATVFSLSTLSFHSALAGGHSRSVRSVAWKPGLPPHELCLVTGSFDSSAGVWRWAKDGDESDIYSISNLGQDMTTGPAGGSSDEAGDWDYSLVLEGHDSEIKCCAFSPSGAYLATCSRDKSIWIWEDIANAETEEDWETIAVLNEHEGDVKAVAWCPDVPGRDGVGQRYYSDDVFASASYDNTARIWREDSDREWVCVAVLEGHGGTVWGVEWEPRPRGDRFPRLLTFSADGTIRVWTLEQGGDSNGGTEMDSSATPHDRLGGIPSTMRRSFREEWSCTAVLPRVHSKDVYSATWSAESGLVASTGSDGTVALYRENTGGLSDSQAAPGGDATGGQSPSDHDGSAASGSQWQLLTKVPNAHGPYEINHITWCRRYDAGSTRKGEEEMLVTTGDDGVVQPWQVDITSP</sequence>
<evidence type="ECO:0000256" key="4">
    <source>
        <dbReference type="PROSITE-ProRule" id="PRU00221"/>
    </source>
</evidence>
<comment type="function">
    <text evidence="3">Essential component of the cytosolic iron-sulfur (Fe/S) protein assembly machinery. Required for the maturation of extramitochondrial Fe/S proteins.</text>
</comment>
<proteinExistence type="inferred from homology"/>
<gene>
    <name evidence="3" type="primary">CIA1</name>
    <name evidence="6" type="ORF">Trco_007549</name>
</gene>
<evidence type="ECO:0000256" key="3">
    <source>
        <dbReference type="HAMAP-Rule" id="MF_03037"/>
    </source>
</evidence>
<protein>
    <recommendedName>
        <fullName evidence="3">Probable cytosolic iron-sulfur protein assembly protein 1</fullName>
    </recommendedName>
</protein>
<evidence type="ECO:0000313" key="6">
    <source>
        <dbReference type="EMBL" id="KAH6604103.1"/>
    </source>
</evidence>
<feature type="compositionally biased region" description="Polar residues" evidence="5">
    <location>
        <begin position="742"/>
        <end position="751"/>
    </location>
</feature>
<dbReference type="InterPro" id="IPR015943">
    <property type="entry name" value="WD40/YVTN_repeat-like_dom_sf"/>
</dbReference>
<dbReference type="SUPFAM" id="SSF50978">
    <property type="entry name" value="WD40 repeat-like"/>
    <property type="match status" value="1"/>
</dbReference>
<dbReference type="Pfam" id="PF00400">
    <property type="entry name" value="WD40"/>
    <property type="match status" value="5"/>
</dbReference>
<dbReference type="Gene3D" id="2.130.10.10">
    <property type="entry name" value="YVTN repeat-like/Quinoprotein amine dehydrogenase"/>
    <property type="match status" value="1"/>
</dbReference>
<feature type="repeat" description="WD" evidence="4">
    <location>
        <begin position="696"/>
        <end position="737"/>
    </location>
</feature>
<name>A0A9P8TTC1_9HYPO</name>
<reference evidence="6" key="1">
    <citation type="submission" date="2021-08" db="EMBL/GenBank/DDBJ databases">
        <title>Chromosome-Level Trichoderma cornu-damae using Hi-C Data.</title>
        <authorList>
            <person name="Kim C.S."/>
        </authorList>
    </citation>
    <scope>NUCLEOTIDE SEQUENCE</scope>
    <source>
        <strain evidence="6">KA19-0412C</strain>
    </source>
</reference>
<dbReference type="PROSITE" id="PS50082">
    <property type="entry name" value="WD_REPEATS_2"/>
    <property type="match status" value="2"/>
</dbReference>
<dbReference type="InterPro" id="IPR036322">
    <property type="entry name" value="WD40_repeat_dom_sf"/>
</dbReference>
<dbReference type="AlphaFoldDB" id="A0A9P8TTC1"/>
<dbReference type="HAMAP" id="MF_03037">
    <property type="entry name" value="ciao1"/>
    <property type="match status" value="1"/>
</dbReference>
<dbReference type="InterPro" id="IPR001680">
    <property type="entry name" value="WD40_rpt"/>
</dbReference>
<feature type="compositionally biased region" description="Basic and acidic residues" evidence="5">
    <location>
        <begin position="409"/>
        <end position="418"/>
    </location>
</feature>
<evidence type="ECO:0000256" key="5">
    <source>
        <dbReference type="SAM" id="MobiDB-lite"/>
    </source>
</evidence>
<dbReference type="PANTHER" id="PTHR19920">
    <property type="entry name" value="WD40 PROTEIN CIAO1"/>
    <property type="match status" value="1"/>
</dbReference>
<dbReference type="EMBL" id="JAIWOZ010000006">
    <property type="protein sequence ID" value="KAH6604103.1"/>
    <property type="molecule type" value="Genomic_DNA"/>
</dbReference>
<dbReference type="InterPro" id="IPR028608">
    <property type="entry name" value="CIAO1/Cia1"/>
</dbReference>
<dbReference type="OrthoDB" id="284782at2759"/>
<dbReference type="SMART" id="SM00320">
    <property type="entry name" value="WD40"/>
    <property type="match status" value="6"/>
</dbReference>
<evidence type="ECO:0000256" key="2">
    <source>
        <dbReference type="ARBA" id="ARBA00022737"/>
    </source>
</evidence>
<accession>A0A9P8TTC1</accession>
<dbReference type="GO" id="GO:0016226">
    <property type="term" value="P:iron-sulfur cluster assembly"/>
    <property type="evidence" value="ECO:0007669"/>
    <property type="project" value="UniProtKB-UniRule"/>
</dbReference>
<comment type="similarity">
    <text evidence="3">Belongs to the WD repeat CIA1 family.</text>
</comment>
<feature type="compositionally biased region" description="Acidic residues" evidence="5">
    <location>
        <begin position="419"/>
        <end position="428"/>
    </location>
</feature>
<feature type="region of interest" description="Disordered" evidence="5">
    <location>
        <begin position="814"/>
        <end position="843"/>
    </location>
</feature>
<dbReference type="PANTHER" id="PTHR19920:SF0">
    <property type="entry name" value="CYTOSOLIC IRON-SULFUR PROTEIN ASSEMBLY PROTEIN CIAO1-RELATED"/>
    <property type="match status" value="1"/>
</dbReference>
<evidence type="ECO:0000256" key="1">
    <source>
        <dbReference type="ARBA" id="ARBA00022574"/>
    </source>
</evidence>
<feature type="region of interest" description="Disordered" evidence="5">
    <location>
        <begin position="116"/>
        <end position="140"/>
    </location>
</feature>
<dbReference type="Proteomes" id="UP000827724">
    <property type="component" value="Unassembled WGS sequence"/>
</dbReference>
<keyword evidence="1 4" id="KW-0853">WD repeat</keyword>
<dbReference type="GO" id="GO:0097361">
    <property type="term" value="C:cytosolic [4Fe-4S] assembly targeting complex"/>
    <property type="evidence" value="ECO:0007669"/>
    <property type="project" value="InterPro"/>
</dbReference>
<keyword evidence="2" id="KW-0677">Repeat</keyword>
<feature type="repeat" description="WD" evidence="4">
    <location>
        <begin position="589"/>
        <end position="621"/>
    </location>
</feature>
<feature type="region of interest" description="Disordered" evidence="5">
    <location>
        <begin position="735"/>
        <end position="760"/>
    </location>
</feature>
<comment type="caution">
    <text evidence="6">The sequence shown here is derived from an EMBL/GenBank/DDBJ whole genome shotgun (WGS) entry which is preliminary data.</text>
</comment>
<keyword evidence="7" id="KW-1185">Reference proteome</keyword>
<feature type="region of interest" description="Disordered" evidence="5">
    <location>
        <begin position="387"/>
        <end position="442"/>
    </location>
</feature>
<evidence type="ECO:0000313" key="7">
    <source>
        <dbReference type="Proteomes" id="UP000827724"/>
    </source>
</evidence>
<dbReference type="PROSITE" id="PS50294">
    <property type="entry name" value="WD_REPEATS_REGION"/>
    <property type="match status" value="1"/>
</dbReference>
<organism evidence="6 7">
    <name type="scientific">Trichoderma cornu-damae</name>
    <dbReference type="NCBI Taxonomy" id="654480"/>
    <lineage>
        <taxon>Eukaryota</taxon>
        <taxon>Fungi</taxon>
        <taxon>Dikarya</taxon>
        <taxon>Ascomycota</taxon>
        <taxon>Pezizomycotina</taxon>
        <taxon>Sordariomycetes</taxon>
        <taxon>Hypocreomycetidae</taxon>
        <taxon>Hypocreales</taxon>
        <taxon>Hypocreaceae</taxon>
        <taxon>Trichoderma</taxon>
    </lineage>
</organism>